<proteinExistence type="predicted"/>
<evidence type="ECO:0000256" key="6">
    <source>
        <dbReference type="SAM" id="SignalP"/>
    </source>
</evidence>
<dbReference type="SUPFAM" id="SSF53850">
    <property type="entry name" value="Periplasmic binding protein-like II"/>
    <property type="match status" value="1"/>
</dbReference>
<dbReference type="Pfam" id="PF01547">
    <property type="entry name" value="SBP_bac_1"/>
    <property type="match status" value="1"/>
</dbReference>
<keyword evidence="2 6" id="KW-0732">Signal</keyword>
<evidence type="ECO:0000313" key="8">
    <source>
        <dbReference type="Proteomes" id="UP000267798"/>
    </source>
</evidence>
<sequence>MKKNNKNRFVSILCLILIVAMIVGCSNNSGGKSPQSSSGTDGEGGKPVKIVYLTPGDSAAKPIQPDDRIIAEINKRLGIELEIKFVPEGGFEKVNVAMATGDFPDLVTAQYPSSSLSQWMEEGLLVPLNDYLPQMPTVKEKLEGQFSWTAVDGNYYGYPFIEEKSNVSMTYRADWLKTLNIAPPTTLDEFYEALKAITNGDPDQNGQKDTYGLTGTKENGFNTSFNFVFYAYGLPYGDWILDNDGKVAPVFEHPAFKSGVEYIQKLWKEKLIDPEFLLNDTQQREQKFFQSKAGFMVANLFRHVNRLEKSLKELTPAGELGFINPPAGPEGKHGMVGKPKGGLFTAITTKAKDPEKAAQFLEFMLSPEGRELLELGIEGVHYTKDGDKVNYNEEERAKDNFASNGWSHPLAWGNVVWPLTRNYLPNTEAQADRAKESVEIATSNLVPNLVNVTTPEEIEMGGVFGKGILSELANQYYFDMISGKVDIDKGLAELSKKWREQGGDKVLAAVNAAYEAQQK</sequence>
<evidence type="ECO:0000313" key="7">
    <source>
        <dbReference type="EMBL" id="RJX38656.1"/>
    </source>
</evidence>
<keyword evidence="8" id="KW-1185">Reference proteome</keyword>
<evidence type="ECO:0000256" key="2">
    <source>
        <dbReference type="ARBA" id="ARBA00022729"/>
    </source>
</evidence>
<dbReference type="PROSITE" id="PS51257">
    <property type="entry name" value="PROKAR_LIPOPROTEIN"/>
    <property type="match status" value="1"/>
</dbReference>
<keyword evidence="4" id="KW-0564">Palmitate</keyword>
<dbReference type="InterPro" id="IPR050490">
    <property type="entry name" value="Bact_solute-bd_prot1"/>
</dbReference>
<dbReference type="OrthoDB" id="9787283at2"/>
<feature type="signal peptide" evidence="6">
    <location>
        <begin position="1"/>
        <end position="25"/>
    </location>
</feature>
<dbReference type="PANTHER" id="PTHR43649">
    <property type="entry name" value="ARABINOSE-BINDING PROTEIN-RELATED"/>
    <property type="match status" value="1"/>
</dbReference>
<evidence type="ECO:0000256" key="1">
    <source>
        <dbReference type="ARBA" id="ARBA00022475"/>
    </source>
</evidence>
<accession>A0A3A6PG43</accession>
<evidence type="ECO:0000256" key="3">
    <source>
        <dbReference type="ARBA" id="ARBA00023136"/>
    </source>
</evidence>
<keyword evidence="5" id="KW-0449">Lipoprotein</keyword>
<name>A0A3A6PG43_9BACL</name>
<evidence type="ECO:0000256" key="4">
    <source>
        <dbReference type="ARBA" id="ARBA00023139"/>
    </source>
</evidence>
<dbReference type="EMBL" id="QXQB01000003">
    <property type="protein sequence ID" value="RJX38656.1"/>
    <property type="molecule type" value="Genomic_DNA"/>
</dbReference>
<dbReference type="RefSeq" id="WP_120111086.1">
    <property type="nucleotide sequence ID" value="NZ_QXQB01000003.1"/>
</dbReference>
<dbReference type="InterPro" id="IPR006059">
    <property type="entry name" value="SBP"/>
</dbReference>
<comment type="caution">
    <text evidence="7">The sequence shown here is derived from an EMBL/GenBank/DDBJ whole genome shotgun (WGS) entry which is preliminary data.</text>
</comment>
<dbReference type="AlphaFoldDB" id="A0A3A6PG43"/>
<dbReference type="PANTHER" id="PTHR43649:SF33">
    <property type="entry name" value="POLYGALACTURONAN_RHAMNOGALACTURONAN-BINDING PROTEIN YTCQ"/>
    <property type="match status" value="1"/>
</dbReference>
<dbReference type="Gene3D" id="3.40.190.10">
    <property type="entry name" value="Periplasmic binding protein-like II"/>
    <property type="match status" value="2"/>
</dbReference>
<keyword evidence="1" id="KW-1003">Cell membrane</keyword>
<keyword evidence="3" id="KW-0472">Membrane</keyword>
<dbReference type="Proteomes" id="UP000267798">
    <property type="component" value="Unassembled WGS sequence"/>
</dbReference>
<feature type="chain" id="PRO_5038380538" evidence="6">
    <location>
        <begin position="26"/>
        <end position="519"/>
    </location>
</feature>
<gene>
    <name evidence="7" type="ORF">D3P09_13980</name>
</gene>
<reference evidence="7 8" key="1">
    <citation type="submission" date="2018-09" db="EMBL/GenBank/DDBJ databases">
        <title>Paenibacillus aracenensis nov. sp. isolated from a cave in southern Spain.</title>
        <authorList>
            <person name="Jurado V."/>
            <person name="Gutierrez-Patricio S."/>
            <person name="Gonzalez-Pimentel J.L."/>
            <person name="Miller A.Z."/>
            <person name="Laiz L."/>
            <person name="Saiz-Jimenez C."/>
        </authorList>
    </citation>
    <scope>NUCLEOTIDE SEQUENCE [LARGE SCALE GENOMIC DNA]</scope>
    <source>
        <strain evidence="7 8">JCM 19203</strain>
    </source>
</reference>
<evidence type="ECO:0000256" key="5">
    <source>
        <dbReference type="ARBA" id="ARBA00023288"/>
    </source>
</evidence>
<organism evidence="7 8">
    <name type="scientific">Paenibacillus pinisoli</name>
    <dbReference type="NCBI Taxonomy" id="1276110"/>
    <lineage>
        <taxon>Bacteria</taxon>
        <taxon>Bacillati</taxon>
        <taxon>Bacillota</taxon>
        <taxon>Bacilli</taxon>
        <taxon>Bacillales</taxon>
        <taxon>Paenibacillaceae</taxon>
        <taxon>Paenibacillus</taxon>
    </lineage>
</organism>
<protein>
    <submittedName>
        <fullName evidence="7">Extracellular solute-binding protein</fullName>
    </submittedName>
</protein>